<dbReference type="InterPro" id="IPR018957">
    <property type="entry name" value="Znf_C3HC4_RING-type"/>
</dbReference>
<dbReference type="InterPro" id="IPR044066">
    <property type="entry name" value="TRIAD_supradom"/>
</dbReference>
<dbReference type="SMART" id="SM00647">
    <property type="entry name" value="IBR"/>
    <property type="match status" value="1"/>
</dbReference>
<dbReference type="InterPro" id="IPR017907">
    <property type="entry name" value="Znf_RING_CS"/>
</dbReference>
<keyword evidence="1" id="KW-0808">Transferase</keyword>
<evidence type="ECO:0000313" key="15">
    <source>
        <dbReference type="Proteomes" id="UP000288716"/>
    </source>
</evidence>
<comment type="caution">
    <text evidence="14">The sequence shown here is derived from an EMBL/GenBank/DDBJ whole genome shotgun (WGS) entry which is preliminary data.</text>
</comment>
<dbReference type="InterPro" id="IPR002867">
    <property type="entry name" value="IBR_dom"/>
</dbReference>
<dbReference type="AlphaFoldDB" id="A0A443SAR9"/>
<sequence length="582" mass="66296">MGVEIYDRDKRHCKKSKGKSGVSSGFSSRSESRSSSRLNSDSDQSSDNEFTDSYSSVSDTSSQIRKMSLTNNFSNSKIIGNNLYVRGFKNEIKNDQQLENLFKKFGSIISAKCIVEKNKVGEIIKHFGYVCFENEQSAKVALHTMNGFTFPSGVTIHVMPYEEKEMRINKNIRSRPTTPVFGMSEVNRSCDFQRTPFMGNDSSGNHASGSQSPDAKVGIPDENKVYVSNFGNVVTSKEDLQSLFAQFGNILTTRLTLHKSVNKSFGIISYENVFSANKAISQMNGCEIERGRNLIVNHYTKAGQRKNVDKKLQSPADEQKDLENLKIESMKKVVNPSTRIFIKNINEFYTIQQLLITFGNFGRIKFASILKDERGNLRGLAFIDFYKQSSALNAIDGMNGSDVPNGKVMKVERFMESFEIREYLKINFLSQFKVNRDIRQPNQCFLCASNADSNLIVLDCKHKFCKSCLRKYVSYLMDQFEVEIILCPSVVCQYEMDVSTLKQLEPLLPVYLRLGITLHTRQQFVNENRIMLNAEKWCPRDWCRSNLSQSSIFDSHAKCRKCGYEFCFRCGDDFHNNSQCDA</sequence>
<dbReference type="Pfam" id="PF00076">
    <property type="entry name" value="RRM_1"/>
    <property type="match status" value="3"/>
</dbReference>
<dbReference type="InterPro" id="IPR001841">
    <property type="entry name" value="Znf_RING"/>
</dbReference>
<name>A0A443SAR9_9ACAR</name>
<evidence type="ECO:0000256" key="7">
    <source>
        <dbReference type="ARBA" id="ARBA00022884"/>
    </source>
</evidence>
<dbReference type="GO" id="GO:0003723">
    <property type="term" value="F:RNA binding"/>
    <property type="evidence" value="ECO:0007669"/>
    <property type="project" value="UniProtKB-UniRule"/>
</dbReference>
<organism evidence="14 15">
    <name type="scientific">Leptotrombidium deliense</name>
    <dbReference type="NCBI Taxonomy" id="299467"/>
    <lineage>
        <taxon>Eukaryota</taxon>
        <taxon>Metazoa</taxon>
        <taxon>Ecdysozoa</taxon>
        <taxon>Arthropoda</taxon>
        <taxon>Chelicerata</taxon>
        <taxon>Arachnida</taxon>
        <taxon>Acari</taxon>
        <taxon>Acariformes</taxon>
        <taxon>Trombidiformes</taxon>
        <taxon>Prostigmata</taxon>
        <taxon>Anystina</taxon>
        <taxon>Parasitengona</taxon>
        <taxon>Trombiculoidea</taxon>
        <taxon>Trombiculidae</taxon>
        <taxon>Leptotrombidium</taxon>
    </lineage>
</organism>
<dbReference type="PROSITE" id="PS00518">
    <property type="entry name" value="ZF_RING_1"/>
    <property type="match status" value="1"/>
</dbReference>
<evidence type="ECO:0000313" key="14">
    <source>
        <dbReference type="EMBL" id="RWS24612.1"/>
    </source>
</evidence>
<keyword evidence="3" id="KW-0677">Repeat</keyword>
<dbReference type="InterPro" id="IPR012677">
    <property type="entry name" value="Nucleotide-bd_a/b_plait_sf"/>
</dbReference>
<feature type="compositionally biased region" description="Polar residues" evidence="10">
    <location>
        <begin position="200"/>
        <end position="213"/>
    </location>
</feature>
<dbReference type="InterPro" id="IPR000504">
    <property type="entry name" value="RRM_dom"/>
</dbReference>
<evidence type="ECO:0000256" key="3">
    <source>
        <dbReference type="ARBA" id="ARBA00022737"/>
    </source>
</evidence>
<feature type="domain" description="RRM" evidence="12">
    <location>
        <begin position="223"/>
        <end position="301"/>
    </location>
</feature>
<dbReference type="STRING" id="299467.A0A443SAR9"/>
<evidence type="ECO:0000256" key="1">
    <source>
        <dbReference type="ARBA" id="ARBA00022679"/>
    </source>
</evidence>
<feature type="compositionally biased region" description="Basic and acidic residues" evidence="10">
    <location>
        <begin position="1"/>
        <end position="10"/>
    </location>
</feature>
<dbReference type="PROSITE" id="PS50089">
    <property type="entry name" value="ZF_RING_2"/>
    <property type="match status" value="1"/>
</dbReference>
<dbReference type="PROSITE" id="PS51873">
    <property type="entry name" value="TRIAD"/>
    <property type="match status" value="1"/>
</dbReference>
<gene>
    <name evidence="14" type="ORF">B4U80_00225</name>
</gene>
<dbReference type="InterPro" id="IPR013083">
    <property type="entry name" value="Znf_RING/FYVE/PHD"/>
</dbReference>
<feature type="compositionally biased region" description="Low complexity" evidence="10">
    <location>
        <begin position="19"/>
        <end position="43"/>
    </location>
</feature>
<evidence type="ECO:0000256" key="2">
    <source>
        <dbReference type="ARBA" id="ARBA00022723"/>
    </source>
</evidence>
<dbReference type="PROSITE" id="PS50102">
    <property type="entry name" value="RRM"/>
    <property type="match status" value="3"/>
</dbReference>
<protein>
    <submittedName>
        <fullName evidence="14">Polyadenylate-binding protein 4-like protein</fullName>
    </submittedName>
</protein>
<dbReference type="EMBL" id="NCKV01004657">
    <property type="protein sequence ID" value="RWS24612.1"/>
    <property type="molecule type" value="Genomic_DNA"/>
</dbReference>
<evidence type="ECO:0000256" key="5">
    <source>
        <dbReference type="ARBA" id="ARBA00022786"/>
    </source>
</evidence>
<keyword evidence="2" id="KW-0479">Metal-binding</keyword>
<evidence type="ECO:0000259" key="11">
    <source>
        <dbReference type="PROSITE" id="PS50089"/>
    </source>
</evidence>
<dbReference type="Pfam" id="PF00097">
    <property type="entry name" value="zf-C3HC4"/>
    <property type="match status" value="1"/>
</dbReference>
<feature type="domain" description="RING-type" evidence="13">
    <location>
        <begin position="440"/>
        <end position="582"/>
    </location>
</feature>
<evidence type="ECO:0000256" key="4">
    <source>
        <dbReference type="ARBA" id="ARBA00022771"/>
    </source>
</evidence>
<feature type="domain" description="RRM" evidence="12">
    <location>
        <begin position="81"/>
        <end position="163"/>
    </location>
</feature>
<accession>A0A443SAR9</accession>
<evidence type="ECO:0000256" key="6">
    <source>
        <dbReference type="ARBA" id="ARBA00022833"/>
    </source>
</evidence>
<feature type="domain" description="RRM" evidence="12">
    <location>
        <begin position="338"/>
        <end position="416"/>
    </location>
</feature>
<keyword evidence="5" id="KW-0833">Ubl conjugation pathway</keyword>
<evidence type="ECO:0000256" key="10">
    <source>
        <dbReference type="SAM" id="MobiDB-lite"/>
    </source>
</evidence>
<dbReference type="PANTHER" id="PTHR24012">
    <property type="entry name" value="RNA BINDING PROTEIN"/>
    <property type="match status" value="1"/>
</dbReference>
<reference evidence="14 15" key="1">
    <citation type="journal article" date="2018" name="Gigascience">
        <title>Genomes of trombidid mites reveal novel predicted allergens and laterally-transferred genes associated with secondary metabolism.</title>
        <authorList>
            <person name="Dong X."/>
            <person name="Chaisiri K."/>
            <person name="Xia D."/>
            <person name="Armstrong S.D."/>
            <person name="Fang Y."/>
            <person name="Donnelly M.J."/>
            <person name="Kadowaki T."/>
            <person name="McGarry J.W."/>
            <person name="Darby A.C."/>
            <person name="Makepeace B.L."/>
        </authorList>
    </citation>
    <scope>NUCLEOTIDE SEQUENCE [LARGE SCALE GENOMIC DNA]</scope>
    <source>
        <strain evidence="14">UoL-UT</strain>
    </source>
</reference>
<feature type="region of interest" description="Disordered" evidence="10">
    <location>
        <begin position="1"/>
        <end position="56"/>
    </location>
</feature>
<dbReference type="SMART" id="SM00184">
    <property type="entry name" value="RING"/>
    <property type="match status" value="1"/>
</dbReference>
<evidence type="ECO:0000259" key="12">
    <source>
        <dbReference type="PROSITE" id="PS50102"/>
    </source>
</evidence>
<dbReference type="OrthoDB" id="639027at2759"/>
<feature type="domain" description="RING-type" evidence="11">
    <location>
        <begin position="444"/>
        <end position="488"/>
    </location>
</feature>
<feature type="region of interest" description="Disordered" evidence="10">
    <location>
        <begin position="195"/>
        <end position="218"/>
    </location>
</feature>
<dbReference type="Gene3D" id="3.30.70.330">
    <property type="match status" value="3"/>
</dbReference>
<keyword evidence="6" id="KW-0862">Zinc</keyword>
<proteinExistence type="predicted"/>
<dbReference type="GO" id="GO:0016740">
    <property type="term" value="F:transferase activity"/>
    <property type="evidence" value="ECO:0007669"/>
    <property type="project" value="UniProtKB-KW"/>
</dbReference>
<dbReference type="Proteomes" id="UP000288716">
    <property type="component" value="Unassembled WGS sequence"/>
</dbReference>
<dbReference type="InterPro" id="IPR035979">
    <property type="entry name" value="RBD_domain_sf"/>
</dbReference>
<dbReference type="SUPFAM" id="SSF57850">
    <property type="entry name" value="RING/U-box"/>
    <property type="match status" value="2"/>
</dbReference>
<keyword evidence="7 9" id="KW-0694">RNA-binding</keyword>
<dbReference type="Pfam" id="PF01485">
    <property type="entry name" value="IBR"/>
    <property type="match status" value="1"/>
</dbReference>
<evidence type="ECO:0000256" key="9">
    <source>
        <dbReference type="PROSITE-ProRule" id="PRU00176"/>
    </source>
</evidence>
<evidence type="ECO:0000259" key="13">
    <source>
        <dbReference type="PROSITE" id="PS51873"/>
    </source>
</evidence>
<dbReference type="SMART" id="SM00360">
    <property type="entry name" value="RRM"/>
    <property type="match status" value="3"/>
</dbReference>
<keyword evidence="4 8" id="KW-0863">Zinc-finger</keyword>
<dbReference type="GO" id="GO:0008270">
    <property type="term" value="F:zinc ion binding"/>
    <property type="evidence" value="ECO:0007669"/>
    <property type="project" value="UniProtKB-KW"/>
</dbReference>
<dbReference type="SUPFAM" id="SSF54928">
    <property type="entry name" value="RNA-binding domain, RBD"/>
    <property type="match status" value="2"/>
</dbReference>
<dbReference type="VEuPathDB" id="VectorBase:LDEU007429"/>
<dbReference type="CDD" id="cd20335">
    <property type="entry name" value="BRcat_RBR"/>
    <property type="match status" value="1"/>
</dbReference>
<dbReference type="Gene3D" id="3.30.40.10">
    <property type="entry name" value="Zinc/RING finger domain, C3HC4 (zinc finger)"/>
    <property type="match status" value="1"/>
</dbReference>
<keyword evidence="15" id="KW-1185">Reference proteome</keyword>
<evidence type="ECO:0000256" key="8">
    <source>
        <dbReference type="PROSITE-ProRule" id="PRU00175"/>
    </source>
</evidence>